<name>A0A423TYN8_PENVA</name>
<dbReference type="Pfam" id="PF00379">
    <property type="entry name" value="Chitin_bind_4"/>
    <property type="match status" value="1"/>
</dbReference>
<reference evidence="3 4" key="1">
    <citation type="submission" date="2018-04" db="EMBL/GenBank/DDBJ databases">
        <authorList>
            <person name="Zhang X."/>
            <person name="Yuan J."/>
            <person name="Li F."/>
            <person name="Xiang J."/>
        </authorList>
    </citation>
    <scope>NUCLEOTIDE SEQUENCE [LARGE SCALE GENOMIC DNA]</scope>
    <source>
        <tissue evidence="3">Muscle</tissue>
    </source>
</reference>
<accession>A0A423TYN8</accession>
<dbReference type="GO" id="GO:0008010">
    <property type="term" value="F:structural constituent of chitin-based larval cuticle"/>
    <property type="evidence" value="ECO:0007669"/>
    <property type="project" value="TreeGrafter"/>
</dbReference>
<comment type="caution">
    <text evidence="3">The sequence shown here is derived from an EMBL/GenBank/DDBJ whole genome shotgun (WGS) entry which is preliminary data.</text>
</comment>
<evidence type="ECO:0000256" key="2">
    <source>
        <dbReference type="SAM" id="SignalP"/>
    </source>
</evidence>
<dbReference type="Proteomes" id="UP000283509">
    <property type="component" value="Unassembled WGS sequence"/>
</dbReference>
<keyword evidence="1" id="KW-0193">Cuticle</keyword>
<gene>
    <name evidence="3" type="ORF">C7M84_025240</name>
</gene>
<sequence>MKWIFVVLGALVGAAWGAPVADEPLFVVVENDPQQSLAIINEEQQRPFVPIEIPEDSNFRYLTRDFEGATYQFGYNTGNTFDEDGVPQANMYRHEMRRQDGTVVGRYGYVDPEGVERVFNYVVDEGGYRLLEAGDILALDVVEEAPQEEEEPDKARLDLPLEEPRTPIAALPVVPEGAADLSSDAGTYGVGPAVVYGVVAFPSREREF</sequence>
<dbReference type="AlphaFoldDB" id="A0A423TYN8"/>
<dbReference type="PANTHER" id="PTHR10380">
    <property type="entry name" value="CUTICLE PROTEIN"/>
    <property type="match status" value="1"/>
</dbReference>
<keyword evidence="2" id="KW-0732">Signal</keyword>
<keyword evidence="4" id="KW-1185">Reference proteome</keyword>
<dbReference type="OrthoDB" id="8191482at2759"/>
<dbReference type="InterPro" id="IPR000618">
    <property type="entry name" value="Insect_cuticle"/>
</dbReference>
<organism evidence="3 4">
    <name type="scientific">Penaeus vannamei</name>
    <name type="common">Whiteleg shrimp</name>
    <name type="synonym">Litopenaeus vannamei</name>
    <dbReference type="NCBI Taxonomy" id="6689"/>
    <lineage>
        <taxon>Eukaryota</taxon>
        <taxon>Metazoa</taxon>
        <taxon>Ecdysozoa</taxon>
        <taxon>Arthropoda</taxon>
        <taxon>Crustacea</taxon>
        <taxon>Multicrustacea</taxon>
        <taxon>Malacostraca</taxon>
        <taxon>Eumalacostraca</taxon>
        <taxon>Eucarida</taxon>
        <taxon>Decapoda</taxon>
        <taxon>Dendrobranchiata</taxon>
        <taxon>Penaeoidea</taxon>
        <taxon>Penaeidae</taxon>
        <taxon>Penaeus</taxon>
    </lineage>
</organism>
<evidence type="ECO:0000313" key="3">
    <source>
        <dbReference type="EMBL" id="ROT81567.1"/>
    </source>
</evidence>
<dbReference type="GO" id="GO:0062129">
    <property type="term" value="C:chitin-based extracellular matrix"/>
    <property type="evidence" value="ECO:0007669"/>
    <property type="project" value="TreeGrafter"/>
</dbReference>
<feature type="signal peptide" evidence="2">
    <location>
        <begin position="1"/>
        <end position="17"/>
    </location>
</feature>
<proteinExistence type="predicted"/>
<protein>
    <submittedName>
        <fullName evidence="3">Uncharacterized protein</fullName>
    </submittedName>
</protein>
<reference evidence="3 4" key="2">
    <citation type="submission" date="2019-01" db="EMBL/GenBank/DDBJ databases">
        <title>The decoding of complex shrimp genome reveals the adaptation for benthos swimmer, frequently molting mechanism and breeding impact on genome.</title>
        <authorList>
            <person name="Sun Y."/>
            <person name="Gao Y."/>
            <person name="Yu Y."/>
        </authorList>
    </citation>
    <scope>NUCLEOTIDE SEQUENCE [LARGE SCALE GENOMIC DNA]</scope>
    <source>
        <tissue evidence="3">Muscle</tissue>
    </source>
</reference>
<dbReference type="PROSITE" id="PS51155">
    <property type="entry name" value="CHIT_BIND_RR_2"/>
    <property type="match status" value="1"/>
</dbReference>
<dbReference type="PANTHER" id="PTHR10380:SF224">
    <property type="entry name" value="CUTICULAR PROTEIN 12A"/>
    <property type="match status" value="1"/>
</dbReference>
<evidence type="ECO:0000313" key="4">
    <source>
        <dbReference type="Proteomes" id="UP000283509"/>
    </source>
</evidence>
<dbReference type="EMBL" id="QCYY01000951">
    <property type="protein sequence ID" value="ROT81567.1"/>
    <property type="molecule type" value="Genomic_DNA"/>
</dbReference>
<evidence type="ECO:0000256" key="1">
    <source>
        <dbReference type="PROSITE-ProRule" id="PRU00497"/>
    </source>
</evidence>
<dbReference type="InterPro" id="IPR050468">
    <property type="entry name" value="Cuticle_Struct_Prot"/>
</dbReference>
<feature type="chain" id="PRO_5019084467" evidence="2">
    <location>
        <begin position="18"/>
        <end position="208"/>
    </location>
</feature>